<evidence type="ECO:0000256" key="11">
    <source>
        <dbReference type="PIRSR" id="PIRSR017267-2"/>
    </source>
</evidence>
<dbReference type="PANTHER" id="PTHR21348">
    <property type="match status" value="1"/>
</dbReference>
<dbReference type="GO" id="GO:0032542">
    <property type="term" value="F:sulfiredoxin activity"/>
    <property type="evidence" value="ECO:0007669"/>
    <property type="project" value="UniProtKB-EC"/>
</dbReference>
<evidence type="ECO:0000313" key="14">
    <source>
        <dbReference type="Proteomes" id="UP000275078"/>
    </source>
</evidence>
<evidence type="ECO:0000256" key="9">
    <source>
        <dbReference type="PIRNR" id="PIRNR017267"/>
    </source>
</evidence>
<evidence type="ECO:0000259" key="12">
    <source>
        <dbReference type="Pfam" id="PF02195"/>
    </source>
</evidence>
<dbReference type="OrthoDB" id="10023328at2759"/>
<dbReference type="GO" id="GO:0005737">
    <property type="term" value="C:cytoplasm"/>
    <property type="evidence" value="ECO:0007669"/>
    <property type="project" value="TreeGrafter"/>
</dbReference>
<evidence type="ECO:0000256" key="8">
    <source>
        <dbReference type="ARBA" id="ARBA00047514"/>
    </source>
</evidence>
<dbReference type="InterPro" id="IPR003115">
    <property type="entry name" value="ParB_N"/>
</dbReference>
<reference evidence="13 14" key="1">
    <citation type="journal article" date="2018" name="Nat. Ecol. Evol.">
        <title>Pezizomycetes genomes reveal the molecular basis of ectomycorrhizal truffle lifestyle.</title>
        <authorList>
            <person name="Murat C."/>
            <person name="Payen T."/>
            <person name="Noel B."/>
            <person name="Kuo A."/>
            <person name="Morin E."/>
            <person name="Chen J."/>
            <person name="Kohler A."/>
            <person name="Krizsan K."/>
            <person name="Balestrini R."/>
            <person name="Da Silva C."/>
            <person name="Montanini B."/>
            <person name="Hainaut M."/>
            <person name="Levati E."/>
            <person name="Barry K.W."/>
            <person name="Belfiori B."/>
            <person name="Cichocki N."/>
            <person name="Clum A."/>
            <person name="Dockter R.B."/>
            <person name="Fauchery L."/>
            <person name="Guy J."/>
            <person name="Iotti M."/>
            <person name="Le Tacon F."/>
            <person name="Lindquist E.A."/>
            <person name="Lipzen A."/>
            <person name="Malagnac F."/>
            <person name="Mello A."/>
            <person name="Molinier V."/>
            <person name="Miyauchi S."/>
            <person name="Poulain J."/>
            <person name="Riccioni C."/>
            <person name="Rubini A."/>
            <person name="Sitrit Y."/>
            <person name="Splivallo R."/>
            <person name="Traeger S."/>
            <person name="Wang M."/>
            <person name="Zifcakova L."/>
            <person name="Wipf D."/>
            <person name="Zambonelli A."/>
            <person name="Paolocci F."/>
            <person name="Nowrousian M."/>
            <person name="Ottonello S."/>
            <person name="Baldrian P."/>
            <person name="Spatafora J.W."/>
            <person name="Henrissat B."/>
            <person name="Nagy L.G."/>
            <person name="Aury J.M."/>
            <person name="Wincker P."/>
            <person name="Grigoriev I.V."/>
            <person name="Bonfante P."/>
            <person name="Martin F.M."/>
        </authorList>
    </citation>
    <scope>NUCLEOTIDE SEQUENCE [LARGE SCALE GENOMIC DNA]</scope>
    <source>
        <strain evidence="13 14">RN42</strain>
    </source>
</reference>
<evidence type="ECO:0000256" key="10">
    <source>
        <dbReference type="PIRSR" id="PIRSR017267-1"/>
    </source>
</evidence>
<sequence>MSIQTSSLPISTLPLSQILRPIPPVYDHAKIDSMICTLDRSSSSEDEPTELPPVDVIHIKSEKKGDMYFAFGGCHRLRAYQTRAERSGEEEMVRVRVLKGSRDMLRMYLGASVDRMLDE</sequence>
<dbReference type="STRING" id="1160509.A0A3N4IK62"/>
<evidence type="ECO:0000313" key="13">
    <source>
        <dbReference type="EMBL" id="RPA86532.1"/>
    </source>
</evidence>
<feature type="disulfide bond" description="Interchain" evidence="11">
    <location>
        <position position="74"/>
    </location>
</feature>
<dbReference type="InterPro" id="IPR036086">
    <property type="entry name" value="ParB/Sulfiredoxin_sf"/>
</dbReference>
<keyword evidence="5 9" id="KW-0049">Antioxidant</keyword>
<organism evidence="13 14">
    <name type="scientific">Ascobolus immersus RN42</name>
    <dbReference type="NCBI Taxonomy" id="1160509"/>
    <lineage>
        <taxon>Eukaryota</taxon>
        <taxon>Fungi</taxon>
        <taxon>Dikarya</taxon>
        <taxon>Ascomycota</taxon>
        <taxon>Pezizomycotina</taxon>
        <taxon>Pezizomycetes</taxon>
        <taxon>Pezizales</taxon>
        <taxon>Ascobolaceae</taxon>
        <taxon>Ascobolus</taxon>
    </lineage>
</organism>
<evidence type="ECO:0000256" key="6">
    <source>
        <dbReference type="ARBA" id="ARBA00023002"/>
    </source>
</evidence>
<keyword evidence="4 9" id="KW-0067">ATP-binding</keyword>
<gene>
    <name evidence="13" type="ORF">BJ508DRAFT_411214</name>
</gene>
<feature type="binding site" evidence="10">
    <location>
        <begin position="73"/>
        <end position="76"/>
    </location>
    <ligand>
        <name>ATP</name>
        <dbReference type="ChEBI" id="CHEBI:30616"/>
    </ligand>
</feature>
<protein>
    <recommendedName>
        <fullName evidence="2 9">Sulfiredoxin</fullName>
        <ecNumber evidence="2 9">1.8.98.2</ecNumber>
    </recommendedName>
</protein>
<dbReference type="GO" id="GO:0005524">
    <property type="term" value="F:ATP binding"/>
    <property type="evidence" value="ECO:0007669"/>
    <property type="project" value="UniProtKB-KW"/>
</dbReference>
<name>A0A3N4IK62_ASCIM</name>
<comment type="catalytic activity">
    <reaction evidence="8 9">
        <text>S-hydroxy-S-oxy-L-cysteinyl-[peroxiredoxin] + [protein]-dithiol + ATP = S-hydroxy-L-cysteinyl-[peroxiredoxin] + [protein]-disulfide + ADP + phosphate</text>
        <dbReference type="Rhea" id="RHEA:17545"/>
        <dbReference type="Rhea" id="RHEA-COMP:10593"/>
        <dbReference type="Rhea" id="RHEA-COMP:10594"/>
        <dbReference type="Rhea" id="RHEA-COMP:13681"/>
        <dbReference type="Rhea" id="RHEA-COMP:17976"/>
        <dbReference type="ChEBI" id="CHEBI:29950"/>
        <dbReference type="ChEBI" id="CHEBI:30616"/>
        <dbReference type="ChEBI" id="CHEBI:43474"/>
        <dbReference type="ChEBI" id="CHEBI:50058"/>
        <dbReference type="ChEBI" id="CHEBI:61973"/>
        <dbReference type="ChEBI" id="CHEBI:61974"/>
        <dbReference type="ChEBI" id="CHEBI:456216"/>
        <dbReference type="EC" id="1.8.98.2"/>
    </reaction>
</comment>
<evidence type="ECO:0000256" key="2">
    <source>
        <dbReference type="ARBA" id="ARBA00013055"/>
    </source>
</evidence>
<dbReference type="GO" id="GO:0034599">
    <property type="term" value="P:cellular response to oxidative stress"/>
    <property type="evidence" value="ECO:0007669"/>
    <property type="project" value="TreeGrafter"/>
</dbReference>
<dbReference type="Proteomes" id="UP000275078">
    <property type="component" value="Unassembled WGS sequence"/>
</dbReference>
<evidence type="ECO:0000256" key="7">
    <source>
        <dbReference type="ARBA" id="ARBA00023157"/>
    </source>
</evidence>
<dbReference type="EC" id="1.8.98.2" evidence="2 9"/>
<dbReference type="PANTHER" id="PTHR21348:SF2">
    <property type="entry name" value="SULFIREDOXIN-1"/>
    <property type="match status" value="1"/>
</dbReference>
<dbReference type="EMBL" id="ML119649">
    <property type="protein sequence ID" value="RPA86532.1"/>
    <property type="molecule type" value="Genomic_DNA"/>
</dbReference>
<keyword evidence="7 11" id="KW-1015">Disulfide bond</keyword>
<dbReference type="SUPFAM" id="SSF110849">
    <property type="entry name" value="ParB/Sulfiredoxin"/>
    <property type="match status" value="1"/>
</dbReference>
<dbReference type="PIRSF" id="PIRSF017267">
    <property type="entry name" value="Sulfiredoxin"/>
    <property type="match status" value="1"/>
</dbReference>
<keyword evidence="14" id="KW-1185">Reference proteome</keyword>
<evidence type="ECO:0000256" key="1">
    <source>
        <dbReference type="ARBA" id="ARBA00009609"/>
    </source>
</evidence>
<accession>A0A3N4IK62</accession>
<dbReference type="Gene3D" id="3.90.1530.10">
    <property type="entry name" value="Conserved hypothetical protein from pyrococcus furiosus pfu- 392566-001, ParB domain"/>
    <property type="match status" value="1"/>
</dbReference>
<keyword evidence="3 9" id="KW-0547">Nucleotide-binding</keyword>
<evidence type="ECO:0000256" key="4">
    <source>
        <dbReference type="ARBA" id="ARBA00022840"/>
    </source>
</evidence>
<evidence type="ECO:0000256" key="5">
    <source>
        <dbReference type="ARBA" id="ARBA00022862"/>
    </source>
</evidence>
<dbReference type="Pfam" id="PF02195">
    <property type="entry name" value="ParB_N"/>
    <property type="match status" value="1"/>
</dbReference>
<keyword evidence="6 9" id="KW-0560">Oxidoreductase</keyword>
<evidence type="ECO:0000256" key="3">
    <source>
        <dbReference type="ARBA" id="ARBA00022741"/>
    </source>
</evidence>
<dbReference type="AlphaFoldDB" id="A0A3N4IK62"/>
<comment type="similarity">
    <text evidence="1 9">Belongs to the sulfiredoxin family.</text>
</comment>
<dbReference type="CDD" id="cd16395">
    <property type="entry name" value="Srx"/>
    <property type="match status" value="1"/>
</dbReference>
<feature type="domain" description="ParB-like N-terminal" evidence="12">
    <location>
        <begin position="11"/>
        <end position="112"/>
    </location>
</feature>
<proteinExistence type="inferred from homology"/>
<dbReference type="InterPro" id="IPR016692">
    <property type="entry name" value="Sulfiredoxin"/>
</dbReference>